<dbReference type="EMBL" id="JAULUE010002055">
    <property type="protein sequence ID" value="KAK5892203.1"/>
    <property type="molecule type" value="Genomic_DNA"/>
</dbReference>
<reference evidence="1 2" key="1">
    <citation type="journal article" date="2023" name="Mol. Biol. Evol.">
        <title>Genomics of Secondarily Temperate Adaptation in the Only Non-Antarctic Icefish.</title>
        <authorList>
            <person name="Rivera-Colon A.G."/>
            <person name="Rayamajhi N."/>
            <person name="Minhas B.F."/>
            <person name="Madrigal G."/>
            <person name="Bilyk K.T."/>
            <person name="Yoon V."/>
            <person name="Hune M."/>
            <person name="Gregory S."/>
            <person name="Cheng C.H.C."/>
            <person name="Catchen J.M."/>
        </authorList>
    </citation>
    <scope>NUCLEOTIDE SEQUENCE [LARGE SCALE GENOMIC DNA]</scope>
    <source>
        <strain evidence="1">JC2023a</strain>
    </source>
</reference>
<dbReference type="AlphaFoldDB" id="A0AAN8BXQ5"/>
<sequence length="76" mass="8364">MASELGVEQKADVSLGRFFEAVLSTEDGESAAGGYLLQGELLVRKWLPHGEDFIDNMDIRKKMSKKKVTLESAGHP</sequence>
<keyword evidence="2" id="KW-1185">Reference proteome</keyword>
<protein>
    <submittedName>
        <fullName evidence="1">Uncharacterized protein</fullName>
    </submittedName>
</protein>
<organism evidence="1 2">
    <name type="scientific">Champsocephalus esox</name>
    <name type="common">pike icefish</name>
    <dbReference type="NCBI Taxonomy" id="159716"/>
    <lineage>
        <taxon>Eukaryota</taxon>
        <taxon>Metazoa</taxon>
        <taxon>Chordata</taxon>
        <taxon>Craniata</taxon>
        <taxon>Vertebrata</taxon>
        <taxon>Euteleostomi</taxon>
        <taxon>Actinopterygii</taxon>
        <taxon>Neopterygii</taxon>
        <taxon>Teleostei</taxon>
        <taxon>Neoteleostei</taxon>
        <taxon>Acanthomorphata</taxon>
        <taxon>Eupercaria</taxon>
        <taxon>Perciformes</taxon>
        <taxon>Notothenioidei</taxon>
        <taxon>Channichthyidae</taxon>
        <taxon>Champsocephalus</taxon>
    </lineage>
</organism>
<evidence type="ECO:0000313" key="1">
    <source>
        <dbReference type="EMBL" id="KAK5892203.1"/>
    </source>
</evidence>
<gene>
    <name evidence="1" type="ORF">CesoFtcFv8_012605</name>
</gene>
<comment type="caution">
    <text evidence="1">The sequence shown here is derived from an EMBL/GenBank/DDBJ whole genome shotgun (WGS) entry which is preliminary data.</text>
</comment>
<dbReference type="Proteomes" id="UP001335648">
    <property type="component" value="Unassembled WGS sequence"/>
</dbReference>
<evidence type="ECO:0000313" key="2">
    <source>
        <dbReference type="Proteomes" id="UP001335648"/>
    </source>
</evidence>
<proteinExistence type="predicted"/>
<accession>A0AAN8BXQ5</accession>
<name>A0AAN8BXQ5_9TELE</name>